<comment type="caution">
    <text evidence="1">The sequence shown here is derived from an EMBL/GenBank/DDBJ whole genome shotgun (WGS) entry which is preliminary data.</text>
</comment>
<gene>
    <name evidence="1" type="ORF">L210DRAFT_3354560</name>
</gene>
<protein>
    <submittedName>
        <fullName evidence="1">Uncharacterized protein</fullName>
    </submittedName>
</protein>
<proteinExistence type="predicted"/>
<organism evidence="1 2">
    <name type="scientific">Boletus edulis BED1</name>
    <dbReference type="NCBI Taxonomy" id="1328754"/>
    <lineage>
        <taxon>Eukaryota</taxon>
        <taxon>Fungi</taxon>
        <taxon>Dikarya</taxon>
        <taxon>Basidiomycota</taxon>
        <taxon>Agaricomycotina</taxon>
        <taxon>Agaricomycetes</taxon>
        <taxon>Agaricomycetidae</taxon>
        <taxon>Boletales</taxon>
        <taxon>Boletineae</taxon>
        <taxon>Boletaceae</taxon>
        <taxon>Boletoideae</taxon>
        <taxon>Boletus</taxon>
    </lineage>
</organism>
<reference evidence="1" key="1">
    <citation type="submission" date="2019-10" db="EMBL/GenBank/DDBJ databases">
        <authorList>
            <consortium name="DOE Joint Genome Institute"/>
            <person name="Kuo A."/>
            <person name="Miyauchi S."/>
            <person name="Kiss E."/>
            <person name="Drula E."/>
            <person name="Kohler A."/>
            <person name="Sanchez-Garcia M."/>
            <person name="Andreopoulos B."/>
            <person name="Barry K.W."/>
            <person name="Bonito G."/>
            <person name="Buee M."/>
            <person name="Carver A."/>
            <person name="Chen C."/>
            <person name="Cichocki N."/>
            <person name="Clum A."/>
            <person name="Culley D."/>
            <person name="Crous P.W."/>
            <person name="Fauchery L."/>
            <person name="Girlanda M."/>
            <person name="Hayes R."/>
            <person name="Keri Z."/>
            <person name="LaButti K."/>
            <person name="Lipzen A."/>
            <person name="Lombard V."/>
            <person name="Magnuson J."/>
            <person name="Maillard F."/>
            <person name="Morin E."/>
            <person name="Murat C."/>
            <person name="Nolan M."/>
            <person name="Ohm R."/>
            <person name="Pangilinan J."/>
            <person name="Pereira M."/>
            <person name="Perotto S."/>
            <person name="Peter M."/>
            <person name="Riley R."/>
            <person name="Sitrit Y."/>
            <person name="Stielow B."/>
            <person name="Szollosi G."/>
            <person name="Zifcakova L."/>
            <person name="Stursova M."/>
            <person name="Spatafora J.W."/>
            <person name="Tedersoo L."/>
            <person name="Vaario L.-M."/>
            <person name="Yamada A."/>
            <person name="Yan M."/>
            <person name="Wang P."/>
            <person name="Xu J."/>
            <person name="Bruns T."/>
            <person name="Baldrian P."/>
            <person name="Vilgalys R."/>
            <person name="Henrissat B."/>
            <person name="Grigoriev I.V."/>
            <person name="Hibbett D."/>
            <person name="Nagy L.G."/>
            <person name="Martin F.M."/>
        </authorList>
    </citation>
    <scope>NUCLEOTIDE SEQUENCE</scope>
    <source>
        <strain evidence="1">BED1</strain>
    </source>
</reference>
<evidence type="ECO:0000313" key="2">
    <source>
        <dbReference type="Proteomes" id="UP001194468"/>
    </source>
</evidence>
<dbReference type="EMBL" id="WHUW01000001">
    <property type="protein sequence ID" value="KAF8452398.1"/>
    <property type="molecule type" value="Genomic_DNA"/>
</dbReference>
<sequence>YGYPLWTPEPMSTLPEDYQEHGLQIGDVGTVDSDGQFDVLFDICKCGDDP</sequence>
<keyword evidence="2" id="KW-1185">Reference proteome</keyword>
<feature type="non-terminal residue" evidence="1">
    <location>
        <position position="1"/>
    </location>
</feature>
<name>A0AAD4C9W9_BOLED</name>
<feature type="non-terminal residue" evidence="1">
    <location>
        <position position="50"/>
    </location>
</feature>
<evidence type="ECO:0000313" key="1">
    <source>
        <dbReference type="EMBL" id="KAF8452398.1"/>
    </source>
</evidence>
<accession>A0AAD4C9W9</accession>
<dbReference type="AlphaFoldDB" id="A0AAD4C9W9"/>
<dbReference type="Proteomes" id="UP001194468">
    <property type="component" value="Unassembled WGS sequence"/>
</dbReference>
<reference evidence="1" key="2">
    <citation type="journal article" date="2020" name="Nat. Commun.">
        <title>Large-scale genome sequencing of mycorrhizal fungi provides insights into the early evolution of symbiotic traits.</title>
        <authorList>
            <person name="Miyauchi S."/>
            <person name="Kiss E."/>
            <person name="Kuo A."/>
            <person name="Drula E."/>
            <person name="Kohler A."/>
            <person name="Sanchez-Garcia M."/>
            <person name="Morin E."/>
            <person name="Andreopoulos B."/>
            <person name="Barry K.W."/>
            <person name="Bonito G."/>
            <person name="Buee M."/>
            <person name="Carver A."/>
            <person name="Chen C."/>
            <person name="Cichocki N."/>
            <person name="Clum A."/>
            <person name="Culley D."/>
            <person name="Crous P.W."/>
            <person name="Fauchery L."/>
            <person name="Girlanda M."/>
            <person name="Hayes R.D."/>
            <person name="Keri Z."/>
            <person name="LaButti K."/>
            <person name="Lipzen A."/>
            <person name="Lombard V."/>
            <person name="Magnuson J."/>
            <person name="Maillard F."/>
            <person name="Murat C."/>
            <person name="Nolan M."/>
            <person name="Ohm R.A."/>
            <person name="Pangilinan J."/>
            <person name="Pereira M.F."/>
            <person name="Perotto S."/>
            <person name="Peter M."/>
            <person name="Pfister S."/>
            <person name="Riley R."/>
            <person name="Sitrit Y."/>
            <person name="Stielow J.B."/>
            <person name="Szollosi G."/>
            <person name="Zifcakova L."/>
            <person name="Stursova M."/>
            <person name="Spatafora J.W."/>
            <person name="Tedersoo L."/>
            <person name="Vaario L.M."/>
            <person name="Yamada A."/>
            <person name="Yan M."/>
            <person name="Wang P."/>
            <person name="Xu J."/>
            <person name="Bruns T."/>
            <person name="Baldrian P."/>
            <person name="Vilgalys R."/>
            <person name="Dunand C."/>
            <person name="Henrissat B."/>
            <person name="Grigoriev I.V."/>
            <person name="Hibbett D."/>
            <person name="Nagy L.G."/>
            <person name="Martin F.M."/>
        </authorList>
    </citation>
    <scope>NUCLEOTIDE SEQUENCE</scope>
    <source>
        <strain evidence="1">BED1</strain>
    </source>
</reference>